<evidence type="ECO:0000259" key="2">
    <source>
        <dbReference type="Pfam" id="PF03807"/>
    </source>
</evidence>
<dbReference type="Pfam" id="PF03807">
    <property type="entry name" value="F420_oxidored"/>
    <property type="match status" value="1"/>
</dbReference>
<evidence type="ECO:0000313" key="3">
    <source>
        <dbReference type="EMBL" id="KEQ01417.1"/>
    </source>
</evidence>
<dbReference type="GO" id="GO:0005886">
    <property type="term" value="C:plasma membrane"/>
    <property type="evidence" value="ECO:0007669"/>
    <property type="project" value="TreeGrafter"/>
</dbReference>
<dbReference type="InterPro" id="IPR028939">
    <property type="entry name" value="P5C_Rdtase_cat_N"/>
</dbReference>
<dbReference type="GO" id="GO:0015677">
    <property type="term" value="P:copper ion import"/>
    <property type="evidence" value="ECO:0007669"/>
    <property type="project" value="TreeGrafter"/>
</dbReference>
<proteinExistence type="predicted"/>
<dbReference type="PANTHER" id="PTHR14239">
    <property type="entry name" value="DUDULIN-RELATED"/>
    <property type="match status" value="1"/>
</dbReference>
<dbReference type="PANTHER" id="PTHR14239:SF0">
    <property type="entry name" value="F420-DEPENDENT NADP REDUCTASE"/>
    <property type="match status" value="1"/>
</dbReference>
<dbReference type="InterPro" id="IPR051267">
    <property type="entry name" value="STEAP_metalloreductase"/>
</dbReference>
<accession>A0A074VC59</accession>
<dbReference type="Gene3D" id="3.40.50.720">
    <property type="entry name" value="NAD(P)-binding Rossmann-like Domain"/>
    <property type="match status" value="1"/>
</dbReference>
<name>A0A074VC59_9NEIS</name>
<protein>
    <submittedName>
        <fullName evidence="3">Putative dinucleotide-binding enzyme</fullName>
    </submittedName>
</protein>
<evidence type="ECO:0000313" key="4">
    <source>
        <dbReference type="Proteomes" id="UP000027644"/>
    </source>
</evidence>
<comment type="caution">
    <text evidence="3">The sequence shown here is derived from an EMBL/GenBank/DDBJ whole genome shotgun (WGS) entry which is preliminary data.</text>
</comment>
<reference evidence="3 4" key="1">
    <citation type="journal article" date="2014" name="PLoS Genet.">
        <title>Hidden diversity in honey bee gut symbionts detected by single-cell genomics.</title>
        <authorList>
            <person name="Engel P."/>
            <person name="Stepanauskas R."/>
            <person name="Moran N."/>
        </authorList>
    </citation>
    <scope>NUCLEOTIDE SEQUENCE [LARGE SCALE GENOMIC DNA]</scope>
    <source>
        <strain evidence="3 4">SCGC AB-598-J21</strain>
    </source>
</reference>
<dbReference type="Proteomes" id="UP000027644">
    <property type="component" value="Unassembled WGS sequence"/>
</dbReference>
<dbReference type="GO" id="GO:0052851">
    <property type="term" value="F:ferric-chelate reductase (NADPH) activity"/>
    <property type="evidence" value="ECO:0007669"/>
    <property type="project" value="TreeGrafter"/>
</dbReference>
<evidence type="ECO:0000256" key="1">
    <source>
        <dbReference type="ARBA" id="ARBA00023002"/>
    </source>
</evidence>
<gene>
    <name evidence="3" type="ORF">SASC598J21_007980</name>
</gene>
<dbReference type="AlphaFoldDB" id="A0A074VC59"/>
<keyword evidence="1" id="KW-0560">Oxidoreductase</keyword>
<dbReference type="GO" id="GO:0008823">
    <property type="term" value="F:cupric reductase (NADH) activity"/>
    <property type="evidence" value="ECO:0007669"/>
    <property type="project" value="TreeGrafter"/>
</dbReference>
<organism evidence="3 4">
    <name type="scientific">Snodgrassella alvi SCGC AB-598-J21</name>
    <dbReference type="NCBI Taxonomy" id="1385367"/>
    <lineage>
        <taxon>Bacteria</taxon>
        <taxon>Pseudomonadati</taxon>
        <taxon>Pseudomonadota</taxon>
        <taxon>Betaproteobacteria</taxon>
        <taxon>Neisseriales</taxon>
        <taxon>Neisseriaceae</taxon>
        <taxon>Snodgrassella</taxon>
    </lineage>
</organism>
<dbReference type="SUPFAM" id="SSF51735">
    <property type="entry name" value="NAD(P)-binding Rossmann-fold domains"/>
    <property type="match status" value="1"/>
</dbReference>
<sequence length="219" mass="24651">MKKIGIIGAGFIGQAWAKLFMQAGYQVMVSNSRGKNTLFSVASSIGCEIGSQEEAIEFAEIILIAIPFNNYLQLPAESMSNKIILDTMNYYPDRDGHWPQLDKREITTSELVAQHFSKSKVVKVFNAILARDVIKDARPNDKLNRRAIPVAGNDLTAKQTVFKILDQVGYDFVDAGLLSDSWRFERAKPAYCVPLNIRQLQEALEQAQRNIDLPENSWK</sequence>
<dbReference type="EMBL" id="AVQL01000419">
    <property type="protein sequence ID" value="KEQ01417.1"/>
    <property type="molecule type" value="Genomic_DNA"/>
</dbReference>
<dbReference type="InterPro" id="IPR036291">
    <property type="entry name" value="NAD(P)-bd_dom_sf"/>
</dbReference>
<feature type="domain" description="Pyrroline-5-carboxylate reductase catalytic N-terminal" evidence="2">
    <location>
        <begin position="3"/>
        <end position="90"/>
    </location>
</feature>